<name>A0A1I7MDU4_9MICC</name>
<organism evidence="10 11">
    <name type="scientific">Micrococcus terreus</name>
    <dbReference type="NCBI Taxonomy" id="574650"/>
    <lineage>
        <taxon>Bacteria</taxon>
        <taxon>Bacillati</taxon>
        <taxon>Actinomycetota</taxon>
        <taxon>Actinomycetes</taxon>
        <taxon>Micrococcales</taxon>
        <taxon>Micrococcaceae</taxon>
        <taxon>Micrococcus</taxon>
    </lineage>
</organism>
<dbReference type="EMBL" id="FPCG01000001">
    <property type="protein sequence ID" value="SFV20102.1"/>
    <property type="molecule type" value="Genomic_DNA"/>
</dbReference>
<protein>
    <recommendedName>
        <fullName evidence="8">Lipid II flippase</fullName>
    </recommendedName>
</protein>
<keyword evidence="5 8" id="KW-0573">Peptidoglycan synthesis</keyword>
<feature type="transmembrane region" description="Helical" evidence="9">
    <location>
        <begin position="424"/>
        <end position="443"/>
    </location>
</feature>
<dbReference type="GO" id="GO:0015648">
    <property type="term" value="F:lipid-linked peptidoglycan transporter activity"/>
    <property type="evidence" value="ECO:0007669"/>
    <property type="project" value="UniProtKB-UniRule"/>
</dbReference>
<feature type="transmembrane region" description="Helical" evidence="9">
    <location>
        <begin position="360"/>
        <end position="384"/>
    </location>
</feature>
<evidence type="ECO:0000313" key="11">
    <source>
        <dbReference type="Proteomes" id="UP000198881"/>
    </source>
</evidence>
<dbReference type="GO" id="GO:0008360">
    <property type="term" value="P:regulation of cell shape"/>
    <property type="evidence" value="ECO:0007669"/>
    <property type="project" value="UniProtKB-UniRule"/>
</dbReference>
<keyword evidence="8" id="KW-0813">Transport</keyword>
<feature type="transmembrane region" description="Helical" evidence="9">
    <location>
        <begin position="486"/>
        <end position="507"/>
    </location>
</feature>
<feature type="transmembrane region" description="Helical" evidence="9">
    <location>
        <begin position="57"/>
        <end position="77"/>
    </location>
</feature>
<evidence type="ECO:0000313" key="10">
    <source>
        <dbReference type="EMBL" id="SFV20102.1"/>
    </source>
</evidence>
<evidence type="ECO:0000256" key="1">
    <source>
        <dbReference type="ARBA" id="ARBA00004651"/>
    </source>
</evidence>
<dbReference type="Pfam" id="PF03023">
    <property type="entry name" value="MurJ"/>
    <property type="match status" value="1"/>
</dbReference>
<evidence type="ECO:0000256" key="8">
    <source>
        <dbReference type="PIRNR" id="PIRNR002869"/>
    </source>
</evidence>
<evidence type="ECO:0000256" key="6">
    <source>
        <dbReference type="ARBA" id="ARBA00022989"/>
    </source>
</evidence>
<gene>
    <name evidence="10" type="ORF">SAMN04487966_101119</name>
</gene>
<dbReference type="CDD" id="cd13123">
    <property type="entry name" value="MATE_MurJ_like"/>
    <property type="match status" value="1"/>
</dbReference>
<dbReference type="PANTHER" id="PTHR47019:SF1">
    <property type="entry name" value="LIPID II FLIPPASE MURJ"/>
    <property type="match status" value="1"/>
</dbReference>
<evidence type="ECO:0000256" key="5">
    <source>
        <dbReference type="ARBA" id="ARBA00022984"/>
    </source>
</evidence>
<proteinExistence type="inferred from homology"/>
<comment type="similarity">
    <text evidence="8">Belongs to the MurJ/MviN family.</text>
</comment>
<feature type="transmembrane region" description="Helical" evidence="9">
    <location>
        <begin position="202"/>
        <end position="224"/>
    </location>
</feature>
<dbReference type="NCBIfam" id="TIGR01695">
    <property type="entry name" value="murJ_mviN"/>
    <property type="match status" value="1"/>
</dbReference>
<dbReference type="AlphaFoldDB" id="A0A1I7MDU4"/>
<feature type="transmembrane region" description="Helical" evidence="9">
    <location>
        <begin position="147"/>
        <end position="168"/>
    </location>
</feature>
<feature type="transmembrane region" description="Helical" evidence="9">
    <location>
        <begin position="325"/>
        <end position="348"/>
    </location>
</feature>
<keyword evidence="3 9" id="KW-0812">Transmembrane</keyword>
<evidence type="ECO:0000256" key="2">
    <source>
        <dbReference type="ARBA" id="ARBA00022475"/>
    </source>
</evidence>
<feature type="transmembrane region" description="Helical" evidence="9">
    <location>
        <begin position="396"/>
        <end position="418"/>
    </location>
</feature>
<dbReference type="GO" id="GO:0034204">
    <property type="term" value="P:lipid translocation"/>
    <property type="evidence" value="ECO:0007669"/>
    <property type="project" value="TreeGrafter"/>
</dbReference>
<accession>A0A1I7MDU4</accession>
<dbReference type="InterPro" id="IPR004268">
    <property type="entry name" value="MurJ"/>
</dbReference>
<feature type="transmembrane region" description="Helical" evidence="9">
    <location>
        <begin position="294"/>
        <end position="313"/>
    </location>
</feature>
<dbReference type="GO" id="GO:0071555">
    <property type="term" value="P:cell wall organization"/>
    <property type="evidence" value="ECO:0007669"/>
    <property type="project" value="UniProtKB-UniRule"/>
</dbReference>
<feature type="transmembrane region" description="Helical" evidence="9">
    <location>
        <begin position="455"/>
        <end position="480"/>
    </location>
</feature>
<dbReference type="GO" id="GO:0009252">
    <property type="term" value="P:peptidoglycan biosynthetic process"/>
    <property type="evidence" value="ECO:0007669"/>
    <property type="project" value="UniProtKB-UniRule"/>
</dbReference>
<comment type="function">
    <text evidence="8">Involved in peptidoglycan biosynthesis. Transports lipid-linked peptidoglycan precursors from the inner to the outer leaflet of the cytoplasmic membrane.</text>
</comment>
<feature type="transmembrane region" description="Helical" evidence="9">
    <location>
        <begin position="245"/>
        <end position="265"/>
    </location>
</feature>
<keyword evidence="6 9" id="KW-1133">Transmembrane helix</keyword>
<dbReference type="PANTHER" id="PTHR47019">
    <property type="entry name" value="LIPID II FLIPPASE MURJ"/>
    <property type="match status" value="1"/>
</dbReference>
<dbReference type="PIRSF" id="PIRSF002869">
    <property type="entry name" value="MviN"/>
    <property type="match status" value="1"/>
</dbReference>
<evidence type="ECO:0000256" key="7">
    <source>
        <dbReference type="ARBA" id="ARBA00023136"/>
    </source>
</evidence>
<dbReference type="STRING" id="574650.SAMN04487966_101119"/>
<feature type="transmembrane region" description="Helical" evidence="9">
    <location>
        <begin position="175"/>
        <end position="196"/>
    </location>
</feature>
<dbReference type="InterPro" id="IPR051050">
    <property type="entry name" value="Lipid_II_flippase_MurJ/MviN"/>
</dbReference>
<evidence type="ECO:0000256" key="9">
    <source>
        <dbReference type="SAM" id="Phobius"/>
    </source>
</evidence>
<comment type="subcellular location">
    <subcellularLocation>
        <location evidence="1">Cell membrane</location>
        <topology evidence="1">Multi-pass membrane protein</topology>
    </subcellularLocation>
</comment>
<keyword evidence="11" id="KW-1185">Reference proteome</keyword>
<feature type="transmembrane region" description="Helical" evidence="9">
    <location>
        <begin position="107"/>
        <end position="127"/>
    </location>
</feature>
<sequence>MSAEACWKDDEVAGQNRWSISRAAVVITALTAISTLLGFVRDVVIASVFGAGPELDAFLVAQGLMTLLLGLIATAVAKSVTPTVAREVAEERTDPGRCVGHRSFDTALTVTLVVLGVSAMLLGLLAGPVTSVIAPGFSDDQAQLTAGLTRVMLVATVLIAGTNLIAALVQAHGRFVWSALEGVPFNLAMITAAALFGPDHGVKALAVGFVVGSALRLLMQLPPVRRLRIGLRARLDLRDQGFQEIARLVPAMLVGTAIVNVNTMVDRAVGSTVGDGAITALSFGWRLIHLPETLIITALLVPLYPALGAAVRAQDELRRLVGRGLDVSLTVLTPVAIVLAVTAVPLVTLVFGRGAFDGHAVMLTATALAWYAPGLVALGCRAIVVKASYSIGDPSAPMVVAVVAMVVNVVGDIVLAPIMGVAGIALATTASLVLAAVVNLMLLHRRHQAVDIRAVGGLVSRTAALALVSGTAGVLLAAWTQGMAPAAAILLTAGVVSVVFYGGVILLRGPERAVLSDVWRIARRRR</sequence>
<keyword evidence="4 8" id="KW-0133">Cell shape</keyword>
<dbReference type="PRINTS" id="PR01806">
    <property type="entry name" value="VIRFACTRMVIN"/>
</dbReference>
<keyword evidence="2 8" id="KW-1003">Cell membrane</keyword>
<dbReference type="OrthoDB" id="9804143at2"/>
<dbReference type="Proteomes" id="UP000198881">
    <property type="component" value="Unassembled WGS sequence"/>
</dbReference>
<evidence type="ECO:0000256" key="3">
    <source>
        <dbReference type="ARBA" id="ARBA00022692"/>
    </source>
</evidence>
<keyword evidence="8" id="KW-0961">Cell wall biogenesis/degradation</keyword>
<evidence type="ECO:0000256" key="4">
    <source>
        <dbReference type="ARBA" id="ARBA00022960"/>
    </source>
</evidence>
<reference evidence="10 11" key="1">
    <citation type="submission" date="2016-10" db="EMBL/GenBank/DDBJ databases">
        <authorList>
            <person name="de Groot N.N."/>
        </authorList>
    </citation>
    <scope>NUCLEOTIDE SEQUENCE [LARGE SCALE GENOMIC DNA]</scope>
    <source>
        <strain evidence="10 11">CGMCC 1.7054</strain>
    </source>
</reference>
<feature type="transmembrane region" description="Helical" evidence="9">
    <location>
        <begin position="24"/>
        <end position="51"/>
    </location>
</feature>
<keyword evidence="7 8" id="KW-0472">Membrane</keyword>
<dbReference type="GO" id="GO:0005886">
    <property type="term" value="C:plasma membrane"/>
    <property type="evidence" value="ECO:0007669"/>
    <property type="project" value="UniProtKB-SubCell"/>
</dbReference>